<dbReference type="GeneID" id="113856441"/>
<evidence type="ECO:0000256" key="1">
    <source>
        <dbReference type="ARBA" id="ARBA00004613"/>
    </source>
</evidence>
<dbReference type="Proteomes" id="UP000694853">
    <property type="component" value="Unplaced"/>
</dbReference>
<evidence type="ECO:0000256" key="4">
    <source>
        <dbReference type="ARBA" id="ARBA00022737"/>
    </source>
</evidence>
<dbReference type="InterPro" id="IPR002902">
    <property type="entry name" value="GNK2"/>
</dbReference>
<dbReference type="FunFam" id="3.30.430.20:FF:000002">
    <property type="entry name" value="Cysteine-rich receptor-like protein kinase 10"/>
    <property type="match status" value="1"/>
</dbReference>
<dbReference type="Gene3D" id="3.30.430.20">
    <property type="entry name" value="Gnk2 domain, C-X8-C-X2-C motif"/>
    <property type="match status" value="2"/>
</dbReference>
<evidence type="ECO:0000256" key="5">
    <source>
        <dbReference type="ARBA" id="ARBA00038515"/>
    </source>
</evidence>
<feature type="domain" description="Gnk2-homologous" evidence="7">
    <location>
        <begin position="28"/>
        <end position="131"/>
    </location>
</feature>
<reference evidence="8" key="1">
    <citation type="journal article" date="2019" name="Toxins">
        <title>Detection of Abrin-Like and Prepropulchellin-Like Toxin Genes and Transcripts Using Whole Genome Sequencing and Full-Length Transcript Sequencing of Abrus precatorius.</title>
        <authorList>
            <person name="Hovde B.T."/>
            <person name="Daligault H.E."/>
            <person name="Hanschen E.R."/>
            <person name="Kunde Y.A."/>
            <person name="Johnson M.B."/>
            <person name="Starkenburg S.R."/>
            <person name="Johnson S.L."/>
        </authorList>
    </citation>
    <scope>NUCLEOTIDE SEQUENCE [LARGE SCALE GENOMIC DNA]</scope>
</reference>
<dbReference type="AlphaFoldDB" id="A0A8B8KL87"/>
<accession>A0A8B8KL87</accession>
<evidence type="ECO:0000313" key="8">
    <source>
        <dbReference type="Proteomes" id="UP000694853"/>
    </source>
</evidence>
<comment type="similarity">
    <text evidence="5">Belongs to the cysteine-rich repeat secretory protein family.</text>
</comment>
<reference evidence="9" key="2">
    <citation type="submission" date="2025-08" db="UniProtKB">
        <authorList>
            <consortium name="RefSeq"/>
        </authorList>
    </citation>
    <scope>IDENTIFICATION</scope>
    <source>
        <tissue evidence="9">Young leaves</tissue>
    </source>
</reference>
<dbReference type="OrthoDB" id="696781at2759"/>
<evidence type="ECO:0000256" key="3">
    <source>
        <dbReference type="ARBA" id="ARBA00022729"/>
    </source>
</evidence>
<gene>
    <name evidence="9" type="primary">LOC113856441</name>
</gene>
<sequence length="246" mass="27039">MSSSKHISFILFSFTSAFLLQTCLGAYAPLLHLCSNSQNFTPSSPYEANLKTLINSLIYKTPSTGFGVGSVGQYQNQKAYGLALCRGDVSASECKTCVSEATKEILTSCPYNKGGIIWYDYCMFKYLDTDFFGNIDNTNNFSMLNVQNVSDPLMFNYMTKELLSLLAHKASVSTKMYSTGDLKVGGESQKIYGLTQCTRDLSSGDCKKCLEDAINELPSCCDGKQGGRVVGGSCNVRYEIYPFVKE</sequence>
<organism evidence="8 9">
    <name type="scientific">Abrus precatorius</name>
    <name type="common">Indian licorice</name>
    <name type="synonym">Glycine abrus</name>
    <dbReference type="NCBI Taxonomy" id="3816"/>
    <lineage>
        <taxon>Eukaryota</taxon>
        <taxon>Viridiplantae</taxon>
        <taxon>Streptophyta</taxon>
        <taxon>Embryophyta</taxon>
        <taxon>Tracheophyta</taxon>
        <taxon>Spermatophyta</taxon>
        <taxon>Magnoliopsida</taxon>
        <taxon>eudicotyledons</taxon>
        <taxon>Gunneridae</taxon>
        <taxon>Pentapetalae</taxon>
        <taxon>rosids</taxon>
        <taxon>fabids</taxon>
        <taxon>Fabales</taxon>
        <taxon>Fabaceae</taxon>
        <taxon>Papilionoideae</taxon>
        <taxon>50 kb inversion clade</taxon>
        <taxon>NPAAA clade</taxon>
        <taxon>indigoferoid/millettioid clade</taxon>
        <taxon>Abreae</taxon>
        <taxon>Abrus</taxon>
    </lineage>
</organism>
<keyword evidence="8" id="KW-1185">Reference proteome</keyword>
<feature type="chain" id="PRO_5034357574" evidence="6">
    <location>
        <begin position="26"/>
        <end position="246"/>
    </location>
</feature>
<dbReference type="InterPro" id="IPR038408">
    <property type="entry name" value="GNK2_sf"/>
</dbReference>
<dbReference type="InterPro" id="IPR050581">
    <property type="entry name" value="CRR_secretory_protein"/>
</dbReference>
<dbReference type="Pfam" id="PF01657">
    <property type="entry name" value="Stress-antifung"/>
    <property type="match status" value="2"/>
</dbReference>
<dbReference type="KEGG" id="aprc:113856441"/>
<proteinExistence type="inferred from homology"/>
<dbReference type="RefSeq" id="XP_027344058.1">
    <property type="nucleotide sequence ID" value="XM_027488257.1"/>
</dbReference>
<evidence type="ECO:0000256" key="6">
    <source>
        <dbReference type="SAM" id="SignalP"/>
    </source>
</evidence>
<evidence type="ECO:0000256" key="2">
    <source>
        <dbReference type="ARBA" id="ARBA00022525"/>
    </source>
</evidence>
<feature type="signal peptide" evidence="6">
    <location>
        <begin position="1"/>
        <end position="25"/>
    </location>
</feature>
<evidence type="ECO:0000313" key="9">
    <source>
        <dbReference type="RefSeq" id="XP_027344058.1"/>
    </source>
</evidence>
<dbReference type="PANTHER" id="PTHR32411:SF43">
    <property type="entry name" value="CYSTEINE-RICH REPEAT SECRETORY PROTEIN 38"/>
    <property type="match status" value="1"/>
</dbReference>
<keyword evidence="3 6" id="KW-0732">Signal</keyword>
<dbReference type="PANTHER" id="PTHR32411">
    <property type="entry name" value="CYSTEINE-RICH REPEAT SECRETORY PROTEIN 38-RELATED"/>
    <property type="match status" value="1"/>
</dbReference>
<dbReference type="CDD" id="cd23509">
    <property type="entry name" value="Gnk2-like"/>
    <property type="match status" value="2"/>
</dbReference>
<protein>
    <submittedName>
        <fullName evidence="9">Cysteine-rich repeat secretory protein 38-like</fullName>
    </submittedName>
</protein>
<evidence type="ECO:0000259" key="7">
    <source>
        <dbReference type="PROSITE" id="PS51473"/>
    </source>
</evidence>
<dbReference type="GO" id="GO:0005576">
    <property type="term" value="C:extracellular region"/>
    <property type="evidence" value="ECO:0007669"/>
    <property type="project" value="UniProtKB-SubCell"/>
</dbReference>
<dbReference type="PROSITE" id="PS51473">
    <property type="entry name" value="GNK2"/>
    <property type="match status" value="2"/>
</dbReference>
<comment type="subcellular location">
    <subcellularLocation>
        <location evidence="1">Secreted</location>
    </subcellularLocation>
</comment>
<feature type="domain" description="Gnk2-homologous" evidence="7">
    <location>
        <begin position="137"/>
        <end position="243"/>
    </location>
</feature>
<name>A0A8B8KL87_ABRPR</name>
<keyword evidence="4" id="KW-0677">Repeat</keyword>
<keyword evidence="2" id="KW-0964">Secreted</keyword>